<keyword evidence="2" id="KW-1185">Reference proteome</keyword>
<accession>A0A132B3G1</accession>
<feature type="non-terminal residue" evidence="1">
    <location>
        <position position="79"/>
    </location>
</feature>
<name>A0A132B3G1_MOLSC</name>
<evidence type="ECO:0000313" key="1">
    <source>
        <dbReference type="EMBL" id="KUJ06197.1"/>
    </source>
</evidence>
<dbReference type="EMBL" id="KQ947451">
    <property type="protein sequence ID" value="KUJ06197.1"/>
    <property type="molecule type" value="Genomic_DNA"/>
</dbReference>
<sequence>MALSLEERELFDAILINREGALAFDWTHASKIHEDVTPPILIKTIPHDAWQEKNFPYPRALIPTVTKMLLERLGRGVLE</sequence>
<gene>
    <name evidence="1" type="ORF">LY89DRAFT_603695</name>
</gene>
<dbReference type="RefSeq" id="XP_018060552.1">
    <property type="nucleotide sequence ID" value="XM_018210319.1"/>
</dbReference>
<dbReference type="KEGG" id="psco:LY89DRAFT_603695"/>
<protein>
    <submittedName>
        <fullName evidence="1">Uncharacterized protein</fullName>
    </submittedName>
</protein>
<dbReference type="GeneID" id="28820045"/>
<dbReference type="Proteomes" id="UP000070700">
    <property type="component" value="Unassembled WGS sequence"/>
</dbReference>
<proteinExistence type="predicted"/>
<reference evidence="1 2" key="1">
    <citation type="submission" date="2015-10" db="EMBL/GenBank/DDBJ databases">
        <title>Full genome of DAOMC 229536 Phialocephala scopiformis, a fungal endophyte of spruce producing the potent anti-insectan compound rugulosin.</title>
        <authorList>
            <consortium name="DOE Joint Genome Institute"/>
            <person name="Walker A.K."/>
            <person name="Frasz S.L."/>
            <person name="Seifert K.A."/>
            <person name="Miller J.D."/>
            <person name="Mondo S.J."/>
            <person name="Labutti K."/>
            <person name="Lipzen A."/>
            <person name="Dockter R."/>
            <person name="Kennedy M."/>
            <person name="Grigoriev I.V."/>
            <person name="Spatafora J.W."/>
        </authorList>
    </citation>
    <scope>NUCLEOTIDE SEQUENCE [LARGE SCALE GENOMIC DNA]</scope>
    <source>
        <strain evidence="1 2">CBS 120377</strain>
    </source>
</reference>
<dbReference type="InParanoid" id="A0A132B3G1"/>
<organism evidence="1 2">
    <name type="scientific">Mollisia scopiformis</name>
    <name type="common">Conifer needle endophyte fungus</name>
    <name type="synonym">Phialocephala scopiformis</name>
    <dbReference type="NCBI Taxonomy" id="149040"/>
    <lineage>
        <taxon>Eukaryota</taxon>
        <taxon>Fungi</taxon>
        <taxon>Dikarya</taxon>
        <taxon>Ascomycota</taxon>
        <taxon>Pezizomycotina</taxon>
        <taxon>Leotiomycetes</taxon>
        <taxon>Helotiales</taxon>
        <taxon>Mollisiaceae</taxon>
        <taxon>Mollisia</taxon>
    </lineage>
</organism>
<dbReference type="OrthoDB" id="3695537at2759"/>
<dbReference type="AlphaFoldDB" id="A0A132B3G1"/>
<evidence type="ECO:0000313" key="2">
    <source>
        <dbReference type="Proteomes" id="UP000070700"/>
    </source>
</evidence>